<comment type="caution">
    <text evidence="1">The sequence shown here is derived from an EMBL/GenBank/DDBJ whole genome shotgun (WGS) entry which is preliminary data.</text>
</comment>
<reference evidence="1" key="1">
    <citation type="submission" date="2023-12" db="EMBL/GenBank/DDBJ databases">
        <title>Molecular genomic analyses of Enterococcus cecorum from sepsis oubreaks in broilers.</title>
        <authorList>
            <person name="Rhoads D."/>
            <person name="Alrubaye A."/>
        </authorList>
    </citation>
    <scope>NUCLEOTIDE SEQUENCE</scope>
    <source>
        <strain evidence="1">1755</strain>
    </source>
</reference>
<organism evidence="1 2">
    <name type="scientific">Enterococcus cecorum</name>
    <dbReference type="NCBI Taxonomy" id="44008"/>
    <lineage>
        <taxon>Bacteria</taxon>
        <taxon>Bacillati</taxon>
        <taxon>Bacillota</taxon>
        <taxon>Bacilli</taxon>
        <taxon>Lactobacillales</taxon>
        <taxon>Enterococcaceae</taxon>
        <taxon>Enterococcus</taxon>
    </lineage>
</organism>
<sequence>MKKDDSSPHVKVKAPHVEEKVRIDCLVSREVKEMWKEIVARD</sequence>
<proteinExistence type="predicted"/>
<name>A0AAP6IVD8_9ENTE</name>
<dbReference type="AlphaFoldDB" id="A0AAP6IVD8"/>
<evidence type="ECO:0000313" key="1">
    <source>
        <dbReference type="EMBL" id="MDZ5596775.1"/>
    </source>
</evidence>
<protein>
    <submittedName>
        <fullName evidence="1">Uncharacterized protein</fullName>
    </submittedName>
</protein>
<dbReference type="Proteomes" id="UP001290582">
    <property type="component" value="Unassembled WGS sequence"/>
</dbReference>
<accession>A0AAP6IVD8</accession>
<dbReference type="RefSeq" id="WP_264371123.1">
    <property type="nucleotide sequence ID" value="NZ_CP010059.1"/>
</dbReference>
<evidence type="ECO:0000313" key="2">
    <source>
        <dbReference type="Proteomes" id="UP001290582"/>
    </source>
</evidence>
<dbReference type="EMBL" id="JAXOGL010000001">
    <property type="protein sequence ID" value="MDZ5596775.1"/>
    <property type="molecule type" value="Genomic_DNA"/>
</dbReference>
<gene>
    <name evidence="1" type="ORF">U1294_00770</name>
</gene>